<sequence length="75" mass="8655">MNTSRITPNTVRSAAAGVKLTAPKRLSEYFTHCAKRDAVSAARRRKLKTLIHIYVCSFIIFSFIYYEWKALSTQR</sequence>
<keyword evidence="3" id="KW-1185">Reference proteome</keyword>
<name>A0A9P0AM63_BEMTA</name>
<evidence type="ECO:0000313" key="2">
    <source>
        <dbReference type="EMBL" id="CAH0394755.1"/>
    </source>
</evidence>
<accession>A0A9P0AM63</accession>
<protein>
    <submittedName>
        <fullName evidence="2">Uncharacterized protein</fullName>
    </submittedName>
</protein>
<reference evidence="2" key="1">
    <citation type="submission" date="2021-12" db="EMBL/GenBank/DDBJ databases">
        <authorList>
            <person name="King R."/>
        </authorList>
    </citation>
    <scope>NUCLEOTIDE SEQUENCE</scope>
</reference>
<dbReference type="EMBL" id="OU963869">
    <property type="protein sequence ID" value="CAH0394755.1"/>
    <property type="molecule type" value="Genomic_DNA"/>
</dbReference>
<organism evidence="2 3">
    <name type="scientific">Bemisia tabaci</name>
    <name type="common">Sweetpotato whitefly</name>
    <name type="synonym">Aleurodes tabaci</name>
    <dbReference type="NCBI Taxonomy" id="7038"/>
    <lineage>
        <taxon>Eukaryota</taxon>
        <taxon>Metazoa</taxon>
        <taxon>Ecdysozoa</taxon>
        <taxon>Arthropoda</taxon>
        <taxon>Hexapoda</taxon>
        <taxon>Insecta</taxon>
        <taxon>Pterygota</taxon>
        <taxon>Neoptera</taxon>
        <taxon>Paraneoptera</taxon>
        <taxon>Hemiptera</taxon>
        <taxon>Sternorrhyncha</taxon>
        <taxon>Aleyrodoidea</taxon>
        <taxon>Aleyrodidae</taxon>
        <taxon>Aleyrodinae</taxon>
        <taxon>Bemisia</taxon>
    </lineage>
</organism>
<keyword evidence="1" id="KW-0812">Transmembrane</keyword>
<keyword evidence="1" id="KW-0472">Membrane</keyword>
<feature type="transmembrane region" description="Helical" evidence="1">
    <location>
        <begin position="50"/>
        <end position="68"/>
    </location>
</feature>
<dbReference type="AlphaFoldDB" id="A0A9P0AM63"/>
<keyword evidence="1" id="KW-1133">Transmembrane helix</keyword>
<proteinExistence type="predicted"/>
<evidence type="ECO:0000313" key="3">
    <source>
        <dbReference type="Proteomes" id="UP001152759"/>
    </source>
</evidence>
<evidence type="ECO:0000256" key="1">
    <source>
        <dbReference type="SAM" id="Phobius"/>
    </source>
</evidence>
<gene>
    <name evidence="2" type="ORF">BEMITA_LOCUS13016</name>
</gene>
<dbReference type="Proteomes" id="UP001152759">
    <property type="component" value="Chromosome 8"/>
</dbReference>